<dbReference type="Gene3D" id="3.90.79.10">
    <property type="entry name" value="Nucleoside Triphosphate Pyrophosphohydrolase"/>
    <property type="match status" value="1"/>
</dbReference>
<dbReference type="SUPFAM" id="SSF55811">
    <property type="entry name" value="Nudix"/>
    <property type="match status" value="1"/>
</dbReference>
<organism evidence="1 2">
    <name type="scientific">Parelaphostrongylus tenuis</name>
    <name type="common">Meningeal worm</name>
    <dbReference type="NCBI Taxonomy" id="148309"/>
    <lineage>
        <taxon>Eukaryota</taxon>
        <taxon>Metazoa</taxon>
        <taxon>Ecdysozoa</taxon>
        <taxon>Nematoda</taxon>
        <taxon>Chromadorea</taxon>
        <taxon>Rhabditida</taxon>
        <taxon>Rhabditina</taxon>
        <taxon>Rhabditomorpha</taxon>
        <taxon>Strongyloidea</taxon>
        <taxon>Metastrongylidae</taxon>
        <taxon>Parelaphostrongylus</taxon>
    </lineage>
</organism>
<dbReference type="Proteomes" id="UP001196413">
    <property type="component" value="Unassembled WGS sequence"/>
</dbReference>
<gene>
    <name evidence="1" type="ORF">KIN20_029429</name>
</gene>
<name>A0AAD5R2J0_PARTN</name>
<evidence type="ECO:0000313" key="1">
    <source>
        <dbReference type="EMBL" id="KAJ1368322.1"/>
    </source>
</evidence>
<dbReference type="EMBL" id="JAHQIW010006152">
    <property type="protein sequence ID" value="KAJ1368322.1"/>
    <property type="molecule type" value="Genomic_DNA"/>
</dbReference>
<evidence type="ECO:0000313" key="2">
    <source>
        <dbReference type="Proteomes" id="UP001196413"/>
    </source>
</evidence>
<accession>A0AAD5R2J0</accession>
<proteinExistence type="predicted"/>
<dbReference type="InterPro" id="IPR015797">
    <property type="entry name" value="NUDIX_hydrolase-like_dom_sf"/>
</dbReference>
<protein>
    <submittedName>
        <fullName evidence="1">Uncharacterized protein</fullName>
    </submittedName>
</protein>
<dbReference type="AlphaFoldDB" id="A0AAD5R2J0"/>
<reference evidence="1" key="1">
    <citation type="submission" date="2021-06" db="EMBL/GenBank/DDBJ databases">
        <title>Parelaphostrongylus tenuis whole genome reference sequence.</title>
        <authorList>
            <person name="Garwood T.J."/>
            <person name="Larsen P.A."/>
            <person name="Fountain-Jones N.M."/>
            <person name="Garbe J.R."/>
            <person name="Macchietto M.G."/>
            <person name="Kania S.A."/>
            <person name="Gerhold R.W."/>
            <person name="Richards J.E."/>
            <person name="Wolf T.M."/>
        </authorList>
    </citation>
    <scope>NUCLEOTIDE SEQUENCE</scope>
    <source>
        <strain evidence="1">MNPRO001-30</strain>
        <tissue evidence="1">Meninges</tissue>
    </source>
</reference>
<comment type="caution">
    <text evidence="1">The sequence shown here is derived from an EMBL/GenBank/DDBJ whole genome shotgun (WGS) entry which is preliminary data.</text>
</comment>
<keyword evidence="2" id="KW-1185">Reference proteome</keyword>
<sequence>MNSMFSTSTERMESVSFIENIKSPYLTGVKYSFTQGQQERTFDLVLRHSSVAVLLYHTAMEKFLFVRQFRPAILVGHVLRQPGSFGKKLTEIDWSSYDASMDIPLNYVRD</sequence>